<evidence type="ECO:0000313" key="1">
    <source>
        <dbReference type="EMBL" id="KAK2577111.1"/>
    </source>
</evidence>
<sequence>MQIQSNLNARVALANEAFYEYFTLINFSIGRSGNNKWLPRSPDLAPLDLYLWRKLKEQVYRERVTTEDDMREHIRRGCFAIDPSKIRRAVLTVSQRCRSCVDAQARHFEHLF</sequence>
<organism evidence="1 2">
    <name type="scientific">Odynerus spinipes</name>
    <dbReference type="NCBI Taxonomy" id="1348599"/>
    <lineage>
        <taxon>Eukaryota</taxon>
        <taxon>Metazoa</taxon>
        <taxon>Ecdysozoa</taxon>
        <taxon>Arthropoda</taxon>
        <taxon>Hexapoda</taxon>
        <taxon>Insecta</taxon>
        <taxon>Pterygota</taxon>
        <taxon>Neoptera</taxon>
        <taxon>Endopterygota</taxon>
        <taxon>Hymenoptera</taxon>
        <taxon>Apocrita</taxon>
        <taxon>Aculeata</taxon>
        <taxon>Vespoidea</taxon>
        <taxon>Vespidae</taxon>
        <taxon>Eumeninae</taxon>
        <taxon>Odynerus</taxon>
    </lineage>
</organism>
<gene>
    <name evidence="1" type="ORF">KPH14_011879</name>
</gene>
<dbReference type="PANTHER" id="PTHR47326">
    <property type="entry name" value="TRANSPOSABLE ELEMENT TC3 TRANSPOSASE-LIKE PROTEIN"/>
    <property type="match status" value="1"/>
</dbReference>
<dbReference type="InterPro" id="IPR036397">
    <property type="entry name" value="RNaseH_sf"/>
</dbReference>
<name>A0AAD9VJK3_9HYME</name>
<dbReference type="Proteomes" id="UP001258017">
    <property type="component" value="Unassembled WGS sequence"/>
</dbReference>
<dbReference type="PANTHER" id="PTHR47326:SF1">
    <property type="entry name" value="HTH PSQ-TYPE DOMAIN-CONTAINING PROTEIN"/>
    <property type="match status" value="1"/>
</dbReference>
<reference evidence="1" key="2">
    <citation type="journal article" date="2023" name="Commun. Biol.">
        <title>Intrasexual cuticular hydrocarbon dimorphism in a wasp sheds light on hydrocarbon biosynthesis genes in Hymenoptera.</title>
        <authorList>
            <person name="Moris V.C."/>
            <person name="Podsiadlowski L."/>
            <person name="Martin S."/>
            <person name="Oeyen J.P."/>
            <person name="Donath A."/>
            <person name="Petersen M."/>
            <person name="Wilbrandt J."/>
            <person name="Misof B."/>
            <person name="Liedtke D."/>
            <person name="Thamm M."/>
            <person name="Scheiner R."/>
            <person name="Schmitt T."/>
            <person name="Niehuis O."/>
        </authorList>
    </citation>
    <scope>NUCLEOTIDE SEQUENCE</scope>
    <source>
        <strain evidence="1">GBR_01_08_01A</strain>
    </source>
</reference>
<accession>A0AAD9VJK3</accession>
<proteinExistence type="predicted"/>
<dbReference type="Gene3D" id="3.30.420.10">
    <property type="entry name" value="Ribonuclease H-like superfamily/Ribonuclease H"/>
    <property type="match status" value="1"/>
</dbReference>
<dbReference type="EMBL" id="JAIFRP010004360">
    <property type="protein sequence ID" value="KAK2577111.1"/>
    <property type="molecule type" value="Genomic_DNA"/>
</dbReference>
<reference evidence="1" key="1">
    <citation type="submission" date="2021-08" db="EMBL/GenBank/DDBJ databases">
        <authorList>
            <person name="Misof B."/>
            <person name="Oliver O."/>
            <person name="Podsiadlowski L."/>
            <person name="Donath A."/>
            <person name="Peters R."/>
            <person name="Mayer C."/>
            <person name="Rust J."/>
            <person name="Gunkel S."/>
            <person name="Lesny P."/>
            <person name="Martin S."/>
            <person name="Oeyen J.P."/>
            <person name="Petersen M."/>
            <person name="Panagiotis P."/>
            <person name="Wilbrandt J."/>
            <person name="Tanja T."/>
        </authorList>
    </citation>
    <scope>NUCLEOTIDE SEQUENCE</scope>
    <source>
        <strain evidence="1">GBR_01_08_01A</strain>
        <tissue evidence="1">Thorax + abdomen</tissue>
    </source>
</reference>
<dbReference type="GO" id="GO:0003676">
    <property type="term" value="F:nucleic acid binding"/>
    <property type="evidence" value="ECO:0007669"/>
    <property type="project" value="InterPro"/>
</dbReference>
<comment type="caution">
    <text evidence="1">The sequence shown here is derived from an EMBL/GenBank/DDBJ whole genome shotgun (WGS) entry which is preliminary data.</text>
</comment>
<keyword evidence="2" id="KW-1185">Reference proteome</keyword>
<protein>
    <submittedName>
        <fullName evidence="1">Uncharacterized protein</fullName>
    </submittedName>
</protein>
<dbReference type="AlphaFoldDB" id="A0AAD9VJK3"/>
<evidence type="ECO:0000313" key="2">
    <source>
        <dbReference type="Proteomes" id="UP001258017"/>
    </source>
</evidence>